<accession>A0A8J2V416</accession>
<dbReference type="GO" id="GO:0016758">
    <property type="term" value="F:hexosyltransferase activity"/>
    <property type="evidence" value="ECO:0007669"/>
    <property type="project" value="UniProtKB-ARBA"/>
</dbReference>
<dbReference type="Proteomes" id="UP000613582">
    <property type="component" value="Unassembled WGS sequence"/>
</dbReference>
<evidence type="ECO:0000259" key="1">
    <source>
        <dbReference type="Pfam" id="PF00535"/>
    </source>
</evidence>
<dbReference type="SUPFAM" id="SSF53448">
    <property type="entry name" value="Nucleotide-diphospho-sugar transferases"/>
    <property type="match status" value="1"/>
</dbReference>
<dbReference type="RefSeq" id="WP_188159682.1">
    <property type="nucleotide sequence ID" value="NZ_BMGH01000001.1"/>
</dbReference>
<reference evidence="2" key="2">
    <citation type="submission" date="2020-09" db="EMBL/GenBank/DDBJ databases">
        <authorList>
            <person name="Sun Q."/>
            <person name="Zhou Y."/>
        </authorList>
    </citation>
    <scope>NUCLEOTIDE SEQUENCE</scope>
    <source>
        <strain evidence="2">CGMCC 1.12921</strain>
    </source>
</reference>
<keyword evidence="3" id="KW-1185">Reference proteome</keyword>
<feature type="domain" description="Glycosyltransferase 2-like" evidence="1">
    <location>
        <begin position="5"/>
        <end position="110"/>
    </location>
</feature>
<dbReference type="Pfam" id="PF00535">
    <property type="entry name" value="Glycos_transf_2"/>
    <property type="match status" value="1"/>
</dbReference>
<organism evidence="2 3">
    <name type="scientific">Aquisalinus flavus</name>
    <dbReference type="NCBI Taxonomy" id="1526572"/>
    <lineage>
        <taxon>Bacteria</taxon>
        <taxon>Pseudomonadati</taxon>
        <taxon>Pseudomonadota</taxon>
        <taxon>Alphaproteobacteria</taxon>
        <taxon>Parvularculales</taxon>
        <taxon>Parvularculaceae</taxon>
        <taxon>Aquisalinus</taxon>
    </lineage>
</organism>
<comment type="caution">
    <text evidence="2">The sequence shown here is derived from an EMBL/GenBank/DDBJ whole genome shotgun (WGS) entry which is preliminary data.</text>
</comment>
<dbReference type="InterPro" id="IPR001173">
    <property type="entry name" value="Glyco_trans_2-like"/>
</dbReference>
<dbReference type="PANTHER" id="PTHR22916:SF3">
    <property type="entry name" value="UDP-GLCNAC:BETAGAL BETA-1,3-N-ACETYLGLUCOSAMINYLTRANSFERASE-LIKE PROTEIN 1"/>
    <property type="match status" value="1"/>
</dbReference>
<dbReference type="PANTHER" id="PTHR22916">
    <property type="entry name" value="GLYCOSYLTRANSFERASE"/>
    <property type="match status" value="1"/>
</dbReference>
<dbReference type="Gene3D" id="3.90.550.10">
    <property type="entry name" value="Spore Coat Polysaccharide Biosynthesis Protein SpsA, Chain A"/>
    <property type="match status" value="1"/>
</dbReference>
<proteinExistence type="predicted"/>
<name>A0A8J2V416_9PROT</name>
<gene>
    <name evidence="2" type="ORF">GCM10011342_04650</name>
</gene>
<keyword evidence="2" id="KW-0808">Transferase</keyword>
<reference evidence="2" key="1">
    <citation type="journal article" date="2014" name="Int. J. Syst. Evol. Microbiol.">
        <title>Complete genome sequence of Corynebacterium casei LMG S-19264T (=DSM 44701T), isolated from a smear-ripened cheese.</title>
        <authorList>
            <consortium name="US DOE Joint Genome Institute (JGI-PGF)"/>
            <person name="Walter F."/>
            <person name="Albersmeier A."/>
            <person name="Kalinowski J."/>
            <person name="Ruckert C."/>
        </authorList>
    </citation>
    <scope>NUCLEOTIDE SEQUENCE</scope>
    <source>
        <strain evidence="2">CGMCC 1.12921</strain>
    </source>
</reference>
<sequence>MTMLSIIITNYNYAHFLPVAIDSVLSQADDTVELIVVDDVSSDNSRAIIEGYGERITPVLHDANRGHGGAFNSGFAASRGDLVMFLDADDFLLPGAIDTIRANAEKGVAIYHYRMLIADETGALGDLFPPEQQSLARGDIAARLLTHGRYDGTITSGLVFSRAALEQVMPMEQEAFRQGGDGYLSAVVPLYGESRSFDTPLSGYRRHGANHSSFQSNLLKRTRWYLNHDAERHREIIRHARALGLPVEDDLPRRDKAHLESRLVSLLLAPESHPFAEDTRQRVARHALRAIPDAAPLRTKLGQRLWFVLLGHGPKAVARKLVMWKLEPGSRPVAVAKTGRFLRTRLGLMLR</sequence>
<dbReference type="AlphaFoldDB" id="A0A8J2V416"/>
<dbReference type="EMBL" id="BMGH01000001">
    <property type="protein sequence ID" value="GGC98764.1"/>
    <property type="molecule type" value="Genomic_DNA"/>
</dbReference>
<dbReference type="InterPro" id="IPR029044">
    <property type="entry name" value="Nucleotide-diphossugar_trans"/>
</dbReference>
<evidence type="ECO:0000313" key="2">
    <source>
        <dbReference type="EMBL" id="GGC98764.1"/>
    </source>
</evidence>
<protein>
    <submittedName>
        <fullName evidence="2">Glycosyl transferase</fullName>
    </submittedName>
</protein>
<evidence type="ECO:0000313" key="3">
    <source>
        <dbReference type="Proteomes" id="UP000613582"/>
    </source>
</evidence>